<feature type="domain" description="SpaA-like prealbumin fold" evidence="10">
    <location>
        <begin position="1644"/>
        <end position="1729"/>
    </location>
</feature>
<dbReference type="EMBL" id="FMKA01000006">
    <property type="protein sequence ID" value="SCP96764.1"/>
    <property type="molecule type" value="Genomic_DNA"/>
</dbReference>
<dbReference type="RefSeq" id="WP_091232268.1">
    <property type="nucleotide sequence ID" value="NZ_FMKA01000006.1"/>
</dbReference>
<feature type="domain" description="SpaA-like prealbumin fold" evidence="10">
    <location>
        <begin position="308"/>
        <end position="393"/>
    </location>
</feature>
<keyword evidence="12" id="KW-1185">Reference proteome</keyword>
<feature type="domain" description="Gram-positive cocci surface proteins LPxTG" evidence="8">
    <location>
        <begin position="1746"/>
        <end position="1786"/>
    </location>
</feature>
<accession>A0A1D3TSF8</accession>
<feature type="domain" description="SpaA-like prealbumin fold" evidence="10">
    <location>
        <begin position="1014"/>
        <end position="1097"/>
    </location>
</feature>
<feature type="domain" description="SpaA-like prealbumin fold" evidence="10">
    <location>
        <begin position="631"/>
        <end position="729"/>
    </location>
</feature>
<evidence type="ECO:0000313" key="12">
    <source>
        <dbReference type="Proteomes" id="UP000199315"/>
    </source>
</evidence>
<feature type="transmembrane region" description="Helical" evidence="6">
    <location>
        <begin position="1763"/>
        <end position="1782"/>
    </location>
</feature>
<evidence type="ECO:0000259" key="8">
    <source>
        <dbReference type="Pfam" id="PF00746"/>
    </source>
</evidence>
<keyword evidence="3" id="KW-0964">Secreted</keyword>
<feature type="domain" description="SpaA-like prealbumin fold" evidence="10">
    <location>
        <begin position="518"/>
        <end position="608"/>
    </location>
</feature>
<dbReference type="InterPro" id="IPR041033">
    <property type="entry name" value="SpaA_PFL_dom_1"/>
</dbReference>
<dbReference type="OrthoDB" id="9804660at2"/>
<feature type="signal peptide" evidence="7">
    <location>
        <begin position="1"/>
        <end position="31"/>
    </location>
</feature>
<feature type="domain" description="SpaA-like prealbumin fold" evidence="10">
    <location>
        <begin position="1348"/>
        <end position="1426"/>
    </location>
</feature>
<dbReference type="STRING" id="1619234.SAMN05421730_100657"/>
<dbReference type="InterPro" id="IPR013552">
    <property type="entry name" value="Thioester_dom"/>
</dbReference>
<dbReference type="Gene3D" id="2.60.40.10">
    <property type="entry name" value="Immunoglobulins"/>
    <property type="match status" value="13"/>
</dbReference>
<evidence type="ECO:0000256" key="7">
    <source>
        <dbReference type="SAM" id="SignalP"/>
    </source>
</evidence>
<organism evidence="11 12">
    <name type="scientific">Anaerobium acetethylicum</name>
    <dbReference type="NCBI Taxonomy" id="1619234"/>
    <lineage>
        <taxon>Bacteria</taxon>
        <taxon>Bacillati</taxon>
        <taxon>Bacillota</taxon>
        <taxon>Clostridia</taxon>
        <taxon>Lachnospirales</taxon>
        <taxon>Lachnospiraceae</taxon>
        <taxon>Anaerobium</taxon>
    </lineage>
</organism>
<evidence type="ECO:0000256" key="6">
    <source>
        <dbReference type="SAM" id="Phobius"/>
    </source>
</evidence>
<dbReference type="InterPro" id="IPR019931">
    <property type="entry name" value="LPXTG_anchor"/>
</dbReference>
<dbReference type="Pfam" id="PF08341">
    <property type="entry name" value="TED"/>
    <property type="match status" value="1"/>
</dbReference>
<dbReference type="NCBIfam" id="TIGR01167">
    <property type="entry name" value="LPXTG_anchor"/>
    <property type="match status" value="1"/>
</dbReference>
<evidence type="ECO:0000256" key="5">
    <source>
        <dbReference type="ARBA" id="ARBA00023088"/>
    </source>
</evidence>
<dbReference type="SUPFAM" id="SSF49478">
    <property type="entry name" value="Cna protein B-type domain"/>
    <property type="match status" value="4"/>
</dbReference>
<keyword evidence="6" id="KW-0472">Membrane</keyword>
<dbReference type="InterPro" id="IPR013783">
    <property type="entry name" value="Ig-like_fold"/>
</dbReference>
<feature type="domain" description="Thioester" evidence="9">
    <location>
        <begin position="73"/>
        <end position="176"/>
    </location>
</feature>
<reference evidence="11 12" key="1">
    <citation type="submission" date="2016-09" db="EMBL/GenBank/DDBJ databases">
        <authorList>
            <person name="Capua I."/>
            <person name="De Benedictis P."/>
            <person name="Joannis T."/>
            <person name="Lombin L.H."/>
            <person name="Cattoli G."/>
        </authorList>
    </citation>
    <scope>NUCLEOTIDE SEQUENCE [LARGE SCALE GENOMIC DNA]</scope>
    <source>
        <strain evidence="11 12">GluBS11</strain>
    </source>
</reference>
<feature type="chain" id="PRO_5008921772" evidence="7">
    <location>
        <begin position="32"/>
        <end position="1791"/>
    </location>
</feature>
<evidence type="ECO:0000259" key="9">
    <source>
        <dbReference type="Pfam" id="PF08341"/>
    </source>
</evidence>
<keyword evidence="6" id="KW-1133">Transmembrane helix</keyword>
<keyword evidence="5" id="KW-0572">Peptidoglycan-anchor</keyword>
<feature type="domain" description="SpaA-like prealbumin fold" evidence="10">
    <location>
        <begin position="420"/>
        <end position="506"/>
    </location>
</feature>
<feature type="domain" description="SpaA-like prealbumin fold" evidence="10">
    <location>
        <begin position="760"/>
        <end position="851"/>
    </location>
</feature>
<keyword evidence="2" id="KW-0134">Cell wall</keyword>
<feature type="domain" description="SpaA-like prealbumin fold" evidence="10">
    <location>
        <begin position="1228"/>
        <end position="1312"/>
    </location>
</feature>
<evidence type="ECO:0000256" key="2">
    <source>
        <dbReference type="ARBA" id="ARBA00022512"/>
    </source>
</evidence>
<name>A0A1D3TSF8_9FIRM</name>
<evidence type="ECO:0000256" key="3">
    <source>
        <dbReference type="ARBA" id="ARBA00022525"/>
    </source>
</evidence>
<dbReference type="Proteomes" id="UP000199315">
    <property type="component" value="Unassembled WGS sequence"/>
</dbReference>
<protein>
    <submittedName>
        <fullName evidence="11">LPXTG-motif cell wall anchor domain-containing protein</fullName>
    </submittedName>
</protein>
<dbReference type="PANTHER" id="PTHR36108">
    <property type="entry name" value="COLOSSIN-B-RELATED"/>
    <property type="match status" value="1"/>
</dbReference>
<sequence>MKQKWKRIMAGFLAILTIFTTLFSNGTTAFAASASAKISFWNASTNSSGEVSELKAGYNHGKVLYAMIDGHTGYCMNFGLSASGGQLMNSYDNASTSLSAQQEKYLSYCLYYGFSSTDVSAPSNGQCNEYIATQAMVWIIANGIFGTASADSAASKLCATAPDSTASYNYYTSLKNNISASYNAIIPSFAASTQSGAPTYELKWNEGNQRFEQTLSDSNGVLSGYDFSISGYSIDKNGNSMTIYSNSVNTTATAGSFTSNTGKVSVDDSCVFWLTGKAGDQEFVSEVPRADPLHAYLKVKTENIGYGEIYKKDVASGVLLSGAVYGIYSDSGCTNKVQELTTDSNGYAKSKALVAGTYYLKEIKAPNKYVISNKVHTLTVKAGQTTGVTATDKEQLGAITICKEGEVLSGWNGSNFTYEKKYLPGATFKVTAGADIYKADGTKVYNKDDVIKEAVTTGIDGKVIVTDLHLGTYVVIETGTIDGYTINTTPQTVDIQYKDQTVDIQYEATSIYNTRQKGQVSVAKKDSDTENPLDGGKYTLYAANDIKNYAGSVIVTKGTALQTVTTGENGVAAYTVDIPIANGYYITETQAPYAYTRNQRDTYSFNFNYLSNTTPTATFSHTFKNDRTTAKIHIYKVDKETGKAVPQGDAKLEGAVYGLYARNDISHPDGATGIIFKAGDLIATLTTDSKGEAEVKNLYLGNYYVKEIEPSEGYLLDEEEHDVICDYENDLVAEVSRSTKSTEQVIKQPFQLIKVSDNGDDTEEPLLSGAGFTAFLKSSLKVLENGSYDYDNATKVLIGSNGETTLFTDDKGHLVTQPIPYGTYIVLETVTPHNMETIKPFEVKIVENHPTEPQTWRVFVDREFTAKLRVVKQDSKTGKTVLVPNATFRIYNMDKKEYIEQITTYPTKVKHTTFSTDEDGDLILPESLKLGNYRIEEIAAPFGYVINETYIKVVVDSDTAYEVDSDTYEAIIDAVYEDAPALGELTVEKKGDVLTSYEGGLFASENEKAFIYKESSLAGAKFEVYAAEDIYTNDYQLDENGVRTKYYTNGELVATLVTGEDGKAKLGDLPMGSYKVVEVEAPYGYVLNKEAQVVTFTYVDDKTPVIYESVTFTNERQKLSLFVDKKDSETEEGIPGAVFGLYADEDIKNVDGKVIVSAGSLLETVVSDENGHISFTKDYLFGKYYAKEMETPAGYVSSEEVVTFDAQYKGQEVSIAEYGSVFLNTPTTFEFTKEDIASGAEISGATLTVTDAKGNVIDTWTSKSGEAHVIKRLVVGKTYTLREDYAPYGYLKAAESTFTVEDTEKIQCVVMKDEVPTGTIILNKDGEFVTDTTLVKEHWYDFVFNYFKKSLAGVTFEVYAKEDVVSADGLGTISYKKDELVATIVTNEKGYATLENLPLGKYYVVETKTIEGFVLDSTPKDAELSYVDQNTAVVYAGMSVTNERQKVQITVIKKDAETKEVLSGAAFGLFAKVDIVNADGEVIVKADTEIERAVTGKDGKVTFVSDLPLGKYYVKEVEAPKGYVKSDITYDVNASYQGDSIKVLEFEAEFTNEPIKVYFTKTDITGEHELEGAVLSIIDADGKVVEKWTSGKKAHLIERLPIGKYILREETAPFGYVIAKDVEFTVTEIADIQKVSMKDEAAVGKIIIEKTNADTGKALAGAKFEIRDKDGKVIETLITDKNGHAESQELAIGTFKDGKYEAAITYYVVEVEAPKGYILDETVKEVTFEYRDGKVGVIEYKLAVSNKPTEPKLPQTGDNFNPWLYGGIGAVALTLGVAALFWKKKEDKEEA</sequence>
<dbReference type="Pfam" id="PF00746">
    <property type="entry name" value="Gram_pos_anchor"/>
    <property type="match status" value="1"/>
</dbReference>
<dbReference type="Pfam" id="PF17802">
    <property type="entry name" value="SpaA"/>
    <property type="match status" value="13"/>
</dbReference>
<feature type="domain" description="SpaA-like prealbumin fold" evidence="10">
    <location>
        <begin position="1448"/>
        <end position="1541"/>
    </location>
</feature>
<feature type="domain" description="SpaA-like prealbumin fold" evidence="10">
    <location>
        <begin position="867"/>
        <end position="964"/>
    </location>
</feature>
<evidence type="ECO:0000259" key="10">
    <source>
        <dbReference type="Pfam" id="PF17802"/>
    </source>
</evidence>
<keyword evidence="6" id="KW-0812">Transmembrane</keyword>
<comment type="similarity">
    <text evidence="1">Belongs to the serine-aspartate repeat-containing protein (SDr) family.</text>
</comment>
<keyword evidence="4 7" id="KW-0732">Signal</keyword>
<feature type="domain" description="SpaA-like prealbumin fold" evidence="10">
    <location>
        <begin position="1121"/>
        <end position="1214"/>
    </location>
</feature>
<evidence type="ECO:0000256" key="1">
    <source>
        <dbReference type="ARBA" id="ARBA00007257"/>
    </source>
</evidence>
<evidence type="ECO:0000256" key="4">
    <source>
        <dbReference type="ARBA" id="ARBA00022729"/>
    </source>
</evidence>
<feature type="domain" description="SpaA-like prealbumin fold" evidence="10">
    <location>
        <begin position="1557"/>
        <end position="1640"/>
    </location>
</feature>
<gene>
    <name evidence="11" type="ORF">SAMN05421730_100657</name>
</gene>
<evidence type="ECO:0000313" key="11">
    <source>
        <dbReference type="EMBL" id="SCP96764.1"/>
    </source>
</evidence>
<dbReference type="PANTHER" id="PTHR36108:SF13">
    <property type="entry name" value="COLOSSIN-B-RELATED"/>
    <property type="match status" value="1"/>
</dbReference>
<proteinExistence type="inferred from homology"/>